<sequence>MKTTVLQGFKGPCCILWLSLCFLAELEGGGKALASTPNERYKVNVSFNPQTAHPNLLVSPDKKTVTWVPRPQDVPDNPERFNSNLFLLGSPGFSTGKHYWEVEYGNKREWAVGVARESVERKRYLSMNAEEGIWQKGLYWLRRAGTDSHPLPCRSRKIGVFLDYEGEKEMEGETGIQEISDTCRSSLSNVDHVQLTVNGPLHPVTASLSEDIVLRCHLSPKTSAENMEITWFRSQNSSYVHLYHSGKDHLEKQQPEYQGRTEILTDGFGDGKIGLRILNVSFFDEGQYHCSVKNRSFHQEAILDMKVAASGSSPLISIESYQEKGIYLVCRSWGWYPKPEVSWRDPNGRHLPSLPKEISQKKNGLFEVQKGILLTGSSNQPLTCMVRNILLNQEKGSTIHIAGKFVTELSWRKMVVPIEKANVKLDPDTANHDLILSADQKNVIQGFMWNSLPDHPQRFDTERCVLGKEGFCSGRHYWEVEVGEEGYWAVGVARHSVRRKGRFSLDPDEGIWAVEKYWVQTVQYQALTIPQTPLSLRKRPRKLGIYLDYELEQVAFHDVNHKTHIFTFPSADFKGEKIFPFLHVGVGCWLTLRP</sequence>
<feature type="domain" description="B30.2/SPRY" evidence="12">
    <location>
        <begin position="25"/>
        <end position="223"/>
    </location>
</feature>
<dbReference type="InterPro" id="IPR013106">
    <property type="entry name" value="Ig_V-set"/>
</dbReference>
<dbReference type="EMBL" id="JAIPUX010000439">
    <property type="protein sequence ID" value="KAH0630384.1"/>
    <property type="molecule type" value="Genomic_DNA"/>
</dbReference>
<feature type="domain" description="B30.2/SPRY" evidence="12">
    <location>
        <begin position="403"/>
        <end position="594"/>
    </location>
</feature>
<accession>A0ABQ7TL09</accession>
<comment type="function">
    <text evidence="10">Neurotoxin that produces dose-dependent hypolocomotion and hyperalgesia in mice. May directly act on the central nervous system, as it is 6500-fold more potent when administered intracerebroventricularly than intraperitoneal.</text>
</comment>
<dbReference type="Pfam" id="PF00622">
    <property type="entry name" value="SPRY"/>
    <property type="match status" value="2"/>
</dbReference>
<protein>
    <submittedName>
        <fullName evidence="14">Uncharacterized protein</fullName>
    </submittedName>
</protein>
<evidence type="ECO:0000256" key="2">
    <source>
        <dbReference type="ARBA" id="ARBA00007591"/>
    </source>
</evidence>
<evidence type="ECO:0000256" key="5">
    <source>
        <dbReference type="ARBA" id="ARBA00022699"/>
    </source>
</evidence>
<dbReference type="Proteomes" id="UP000826234">
    <property type="component" value="Unassembled WGS sequence"/>
</dbReference>
<comment type="subcellular location">
    <subcellularLocation>
        <location evidence="1">Membrane</location>
        <topology evidence="1">Single-pass type I membrane protein</topology>
    </subcellularLocation>
</comment>
<keyword evidence="9" id="KW-0393">Immunoglobulin domain</keyword>
<dbReference type="Gene3D" id="2.60.120.920">
    <property type="match status" value="2"/>
</dbReference>
<keyword evidence="5" id="KW-0528">Neurotoxin</keyword>
<dbReference type="PANTHER" id="PTHR24103">
    <property type="entry name" value="E3 UBIQUITIN-PROTEIN LIGASE TRIM"/>
    <property type="match status" value="1"/>
</dbReference>
<feature type="chain" id="PRO_5045554868" evidence="11">
    <location>
        <begin position="29"/>
        <end position="594"/>
    </location>
</feature>
<evidence type="ECO:0000256" key="4">
    <source>
        <dbReference type="ARBA" id="ARBA00022692"/>
    </source>
</evidence>
<evidence type="ECO:0000313" key="15">
    <source>
        <dbReference type="Proteomes" id="UP000826234"/>
    </source>
</evidence>
<dbReference type="InterPro" id="IPR003877">
    <property type="entry name" value="SPRY_dom"/>
</dbReference>
<dbReference type="SMART" id="SM00409">
    <property type="entry name" value="IG"/>
    <property type="match status" value="1"/>
</dbReference>
<dbReference type="InterPro" id="IPR013783">
    <property type="entry name" value="Ig-like_fold"/>
</dbReference>
<evidence type="ECO:0000256" key="6">
    <source>
        <dbReference type="ARBA" id="ARBA00022729"/>
    </source>
</evidence>
<dbReference type="SMART" id="SM00449">
    <property type="entry name" value="SPRY"/>
    <property type="match status" value="2"/>
</dbReference>
<gene>
    <name evidence="14" type="ORF">JD844_013364</name>
</gene>
<evidence type="ECO:0000256" key="3">
    <source>
        <dbReference type="ARBA" id="ARBA00009651"/>
    </source>
</evidence>
<keyword evidence="5" id="KW-0800">Toxin</keyword>
<dbReference type="SUPFAM" id="SSF49899">
    <property type="entry name" value="Concanavalin A-like lectins/glucanases"/>
    <property type="match status" value="2"/>
</dbReference>
<evidence type="ECO:0000259" key="13">
    <source>
        <dbReference type="PROSITE" id="PS50835"/>
    </source>
</evidence>
<dbReference type="InterPro" id="IPR036179">
    <property type="entry name" value="Ig-like_dom_sf"/>
</dbReference>
<dbReference type="InterPro" id="IPR006574">
    <property type="entry name" value="PRY"/>
</dbReference>
<evidence type="ECO:0000256" key="9">
    <source>
        <dbReference type="ARBA" id="ARBA00023319"/>
    </source>
</evidence>
<dbReference type="Pfam" id="PF22705">
    <property type="entry name" value="C2-set_3"/>
    <property type="match status" value="1"/>
</dbReference>
<dbReference type="PROSITE" id="PS50835">
    <property type="entry name" value="IG_LIKE"/>
    <property type="match status" value="2"/>
</dbReference>
<name>A0ABQ7TL09_PHRPL</name>
<comment type="similarity">
    <text evidence="2">Belongs to the immunoglobulin superfamily. BTN/MOG family.</text>
</comment>
<proteinExistence type="inferred from homology"/>
<dbReference type="InterPro" id="IPR003599">
    <property type="entry name" value="Ig_sub"/>
</dbReference>
<evidence type="ECO:0000256" key="10">
    <source>
        <dbReference type="ARBA" id="ARBA00034460"/>
    </source>
</evidence>
<dbReference type="Gene3D" id="2.60.40.10">
    <property type="entry name" value="Immunoglobulins"/>
    <property type="match status" value="2"/>
</dbReference>
<dbReference type="CDD" id="cd12888">
    <property type="entry name" value="SPRY_PRY_TRIM7_like"/>
    <property type="match status" value="1"/>
</dbReference>
<dbReference type="InterPro" id="IPR001870">
    <property type="entry name" value="B30.2/SPRY"/>
</dbReference>
<dbReference type="Pfam" id="PF13765">
    <property type="entry name" value="PRY"/>
    <property type="match status" value="2"/>
</dbReference>
<feature type="domain" description="Ig-like" evidence="13">
    <location>
        <begin position="314"/>
        <end position="402"/>
    </location>
</feature>
<evidence type="ECO:0000256" key="1">
    <source>
        <dbReference type="ARBA" id="ARBA00004479"/>
    </source>
</evidence>
<evidence type="ECO:0000256" key="11">
    <source>
        <dbReference type="SAM" id="SignalP"/>
    </source>
</evidence>
<dbReference type="PROSITE" id="PS50188">
    <property type="entry name" value="B302_SPRY"/>
    <property type="match status" value="2"/>
</dbReference>
<keyword evidence="15" id="KW-1185">Reference proteome</keyword>
<comment type="caution">
    <text evidence="14">The sequence shown here is derived from an EMBL/GenBank/DDBJ whole genome shotgun (WGS) entry which is preliminary data.</text>
</comment>
<comment type="similarity">
    <text evidence="3">Belongs to the ohanin/vespryn family.</text>
</comment>
<dbReference type="SUPFAM" id="SSF48726">
    <property type="entry name" value="Immunoglobulin"/>
    <property type="match status" value="2"/>
</dbReference>
<dbReference type="InterPro" id="IPR013320">
    <property type="entry name" value="ConA-like_dom_sf"/>
</dbReference>
<keyword evidence="7" id="KW-1133">Transmembrane helix</keyword>
<dbReference type="InterPro" id="IPR003879">
    <property type="entry name" value="Butyrophylin_SPRY"/>
</dbReference>
<feature type="signal peptide" evidence="11">
    <location>
        <begin position="1"/>
        <end position="28"/>
    </location>
</feature>
<dbReference type="SMART" id="SM00406">
    <property type="entry name" value="IGv"/>
    <property type="match status" value="1"/>
</dbReference>
<evidence type="ECO:0000313" key="14">
    <source>
        <dbReference type="EMBL" id="KAH0630384.1"/>
    </source>
</evidence>
<dbReference type="SMART" id="SM00589">
    <property type="entry name" value="PRY"/>
    <property type="match status" value="2"/>
</dbReference>
<evidence type="ECO:0000256" key="7">
    <source>
        <dbReference type="ARBA" id="ARBA00022989"/>
    </source>
</evidence>
<organism evidence="14 15">
    <name type="scientific">Phrynosoma platyrhinos</name>
    <name type="common">Desert horned lizard</name>
    <dbReference type="NCBI Taxonomy" id="52577"/>
    <lineage>
        <taxon>Eukaryota</taxon>
        <taxon>Metazoa</taxon>
        <taxon>Chordata</taxon>
        <taxon>Craniata</taxon>
        <taxon>Vertebrata</taxon>
        <taxon>Euteleostomi</taxon>
        <taxon>Lepidosauria</taxon>
        <taxon>Squamata</taxon>
        <taxon>Bifurcata</taxon>
        <taxon>Unidentata</taxon>
        <taxon>Episquamata</taxon>
        <taxon>Toxicofera</taxon>
        <taxon>Iguania</taxon>
        <taxon>Phrynosomatidae</taxon>
        <taxon>Phrynosomatinae</taxon>
        <taxon>Phrynosoma</taxon>
    </lineage>
</organism>
<dbReference type="InterPro" id="IPR043136">
    <property type="entry name" value="B30.2/SPRY_sf"/>
</dbReference>
<evidence type="ECO:0000259" key="12">
    <source>
        <dbReference type="PROSITE" id="PS50188"/>
    </source>
</evidence>
<dbReference type="InterPro" id="IPR007110">
    <property type="entry name" value="Ig-like_dom"/>
</dbReference>
<dbReference type="Pfam" id="PF07686">
    <property type="entry name" value="V-set"/>
    <property type="match status" value="1"/>
</dbReference>
<keyword evidence="4" id="KW-0812">Transmembrane</keyword>
<dbReference type="PRINTS" id="PR01407">
    <property type="entry name" value="BUTYPHLNCDUF"/>
</dbReference>
<dbReference type="InterPro" id="IPR053896">
    <property type="entry name" value="BTN3A2-like_Ig-C"/>
</dbReference>
<keyword evidence="6 11" id="KW-0732">Signal</keyword>
<evidence type="ECO:0000256" key="8">
    <source>
        <dbReference type="ARBA" id="ARBA00023136"/>
    </source>
</evidence>
<dbReference type="CDD" id="cd05713">
    <property type="entry name" value="IgV_MOG_like"/>
    <property type="match status" value="1"/>
</dbReference>
<reference evidence="14 15" key="1">
    <citation type="journal article" date="2022" name="Gigascience">
        <title>A chromosome-level genome assembly and annotation of the desert horned lizard, Phrynosoma platyrhinos, provides insight into chromosomal rearrangements among reptiles.</title>
        <authorList>
            <person name="Koochekian N."/>
            <person name="Ascanio A."/>
            <person name="Farleigh K."/>
            <person name="Card D.C."/>
            <person name="Schield D.R."/>
            <person name="Castoe T.A."/>
            <person name="Jezkova T."/>
        </authorList>
    </citation>
    <scope>NUCLEOTIDE SEQUENCE [LARGE SCALE GENOMIC DNA]</scope>
    <source>
        <strain evidence="14">NK-2021</strain>
    </source>
</reference>
<keyword evidence="8" id="KW-0472">Membrane</keyword>
<dbReference type="InterPro" id="IPR050143">
    <property type="entry name" value="TRIM/RBCC"/>
</dbReference>
<feature type="domain" description="Ig-like" evidence="13">
    <location>
        <begin position="209"/>
        <end position="308"/>
    </location>
</feature>